<dbReference type="GO" id="GO:0140662">
    <property type="term" value="F:ATP-dependent protein folding chaperone"/>
    <property type="evidence" value="ECO:0007669"/>
    <property type="project" value="InterPro"/>
</dbReference>
<reference evidence="5 6" key="1">
    <citation type="submission" date="2019-07" db="EMBL/GenBank/DDBJ databases">
        <title>Whole genome shotgun sequence of Microvirga aerophila NBRC 106136.</title>
        <authorList>
            <person name="Hosoyama A."/>
            <person name="Uohara A."/>
            <person name="Ohji S."/>
            <person name="Ichikawa N."/>
        </authorList>
    </citation>
    <scope>NUCLEOTIDE SEQUENCE [LARGE SCALE GENOMIC DNA]</scope>
    <source>
        <strain evidence="5 6">NBRC 106136</strain>
    </source>
</reference>
<gene>
    <name evidence="5" type="primary">dnaK_1</name>
    <name evidence="5" type="ORF">MAE02_03240</name>
</gene>
<protein>
    <submittedName>
        <fullName evidence="5">Chaperone protein DnaK</fullName>
    </submittedName>
</protein>
<dbReference type="InterPro" id="IPR013126">
    <property type="entry name" value="Hsp_70_fam"/>
</dbReference>
<evidence type="ECO:0000256" key="3">
    <source>
        <dbReference type="RuleBase" id="RU003322"/>
    </source>
</evidence>
<comment type="similarity">
    <text evidence="3">Belongs to the heat shock protein 70 family.</text>
</comment>
<keyword evidence="2 3" id="KW-0067">ATP-binding</keyword>
<evidence type="ECO:0000256" key="4">
    <source>
        <dbReference type="SAM" id="MobiDB-lite"/>
    </source>
</evidence>
<name>A0A512BL38_9HYPH</name>
<accession>A0A512BL38</accession>
<evidence type="ECO:0000256" key="2">
    <source>
        <dbReference type="ARBA" id="ARBA00022840"/>
    </source>
</evidence>
<evidence type="ECO:0000313" key="6">
    <source>
        <dbReference type="Proteomes" id="UP000321085"/>
    </source>
</evidence>
<dbReference type="RefSeq" id="WP_114184529.1">
    <property type="nucleotide sequence ID" value="NZ_BJYU01000002.1"/>
</dbReference>
<dbReference type="EMBL" id="BJYU01000002">
    <property type="protein sequence ID" value="GEO12628.1"/>
    <property type="molecule type" value="Genomic_DNA"/>
</dbReference>
<dbReference type="PANTHER" id="PTHR19375">
    <property type="entry name" value="HEAT SHOCK PROTEIN 70KDA"/>
    <property type="match status" value="1"/>
</dbReference>
<feature type="region of interest" description="Disordered" evidence="4">
    <location>
        <begin position="621"/>
        <end position="651"/>
    </location>
</feature>
<dbReference type="SUPFAM" id="SSF53067">
    <property type="entry name" value="Actin-like ATPase domain"/>
    <property type="match status" value="2"/>
</dbReference>
<dbReference type="GO" id="GO:0005524">
    <property type="term" value="F:ATP binding"/>
    <property type="evidence" value="ECO:0007669"/>
    <property type="project" value="UniProtKB-KW"/>
</dbReference>
<dbReference type="Proteomes" id="UP000321085">
    <property type="component" value="Unassembled WGS sequence"/>
</dbReference>
<proteinExistence type="inferred from homology"/>
<organism evidence="5 6">
    <name type="scientific">Microvirga aerophila</name>
    <dbReference type="NCBI Taxonomy" id="670291"/>
    <lineage>
        <taxon>Bacteria</taxon>
        <taxon>Pseudomonadati</taxon>
        <taxon>Pseudomonadota</taxon>
        <taxon>Alphaproteobacteria</taxon>
        <taxon>Hyphomicrobiales</taxon>
        <taxon>Methylobacteriaceae</taxon>
        <taxon>Microvirga</taxon>
    </lineage>
</organism>
<sequence length="651" mass="70370">MTGMTFGIDFGTTNSLAASIIGDRPVPLADDEGRPHPSVIWYRGSDIVIGREAKQHLDIDQGGAPPGFVRSPKMSLRRQGPIFVDGRPVDPVDAVAEVLKHLKKDAAVARERAPGRDLGRAVMTIPVDFGGPERRALRQAARAAGISVVQFVHEPVAALYGYLRSQPDMNRELARLEGRSVLVFDWGGGTLDLTLCKIQGGSIMQVANAGDNEIGGDEFDNRLRNLFRAKHATAHRLDDISALEQPGMAAKLLNQCELVKIHLSNPNTESEEVFIGNYLKVEGPSRHLVNSVTRAELEEASQSIVARGLALIDSVLARARLTYQDIELCLATGGMVNMPAIQAGLTERFVGRVPKLGNGDRIIAEGAAWIAHDGLRLTLSKPIEILVADSSGRGAYYPLVPAGLQLPVENQVIPATNTRLYCVDPREGIAVVELAKPARIGTANPEDPRSTLCVLNLPVDPKAQPLLERLECHLQIDHDYVSTVILRSTGRGAEARSEFHDLEFGLALPVSHSAEAGGDPEGGHGKPKRGPASVVATATSTVTQRTNLAINPNGTLSTDDLWKLVPGDILAQWRPHHFDNRTATLSSRQTLERSFYTPCSRCKRLESQILSEGPVEECRGRRCGADLPPKAPDHPPLAKGSPRDQFTGPNA</sequence>
<dbReference type="InterPro" id="IPR043129">
    <property type="entry name" value="ATPase_NBD"/>
</dbReference>
<feature type="region of interest" description="Disordered" evidence="4">
    <location>
        <begin position="512"/>
        <end position="532"/>
    </location>
</feature>
<evidence type="ECO:0000256" key="1">
    <source>
        <dbReference type="ARBA" id="ARBA00022741"/>
    </source>
</evidence>
<dbReference type="PRINTS" id="PR00301">
    <property type="entry name" value="HEATSHOCK70"/>
</dbReference>
<comment type="caution">
    <text evidence="5">The sequence shown here is derived from an EMBL/GenBank/DDBJ whole genome shotgun (WGS) entry which is preliminary data.</text>
</comment>
<keyword evidence="6" id="KW-1185">Reference proteome</keyword>
<dbReference type="OrthoDB" id="9807934at2"/>
<keyword evidence="1 3" id="KW-0547">Nucleotide-binding</keyword>
<dbReference type="Gene3D" id="3.30.420.40">
    <property type="match status" value="2"/>
</dbReference>
<dbReference type="Pfam" id="PF00012">
    <property type="entry name" value="HSP70"/>
    <property type="match status" value="2"/>
</dbReference>
<evidence type="ECO:0000313" key="5">
    <source>
        <dbReference type="EMBL" id="GEO12628.1"/>
    </source>
</evidence>
<dbReference type="Gene3D" id="3.90.640.10">
    <property type="entry name" value="Actin, Chain A, domain 4"/>
    <property type="match status" value="1"/>
</dbReference>
<dbReference type="AlphaFoldDB" id="A0A512BL38"/>